<evidence type="ECO:0000256" key="8">
    <source>
        <dbReference type="ARBA" id="ARBA00022679"/>
    </source>
</evidence>
<evidence type="ECO:0000256" key="11">
    <source>
        <dbReference type="ARBA" id="ARBA00048212"/>
    </source>
</evidence>
<keyword evidence="9 16" id="KW-0663">Pyridoxal phosphate</keyword>
<dbReference type="AlphaFoldDB" id="A0A8J7WL85"/>
<keyword evidence="8 17" id="KW-0808">Transferase</keyword>
<evidence type="ECO:0000256" key="9">
    <source>
        <dbReference type="ARBA" id="ARBA00022898"/>
    </source>
</evidence>
<evidence type="ECO:0000256" key="10">
    <source>
        <dbReference type="ARBA" id="ARBA00023304"/>
    </source>
</evidence>
<evidence type="ECO:0000313" key="19">
    <source>
        <dbReference type="Proteomes" id="UP000677913"/>
    </source>
</evidence>
<gene>
    <name evidence="18" type="ORF">KGA66_01915</name>
</gene>
<dbReference type="Pfam" id="PF01063">
    <property type="entry name" value="Aminotran_4"/>
    <property type="match status" value="1"/>
</dbReference>
<dbReference type="EMBL" id="JAGSXH010000004">
    <property type="protein sequence ID" value="MBS2961787.1"/>
    <property type="molecule type" value="Genomic_DNA"/>
</dbReference>
<dbReference type="GO" id="GO:0009098">
    <property type="term" value="P:L-leucine biosynthetic process"/>
    <property type="evidence" value="ECO:0007669"/>
    <property type="project" value="UniProtKB-UniPathway"/>
</dbReference>
<dbReference type="NCBIfam" id="NF009897">
    <property type="entry name" value="PRK13357.1"/>
    <property type="match status" value="1"/>
</dbReference>
<organism evidence="18 19">
    <name type="scientific">Actinocrinis puniceicyclus</name>
    <dbReference type="NCBI Taxonomy" id="977794"/>
    <lineage>
        <taxon>Bacteria</taxon>
        <taxon>Bacillati</taxon>
        <taxon>Actinomycetota</taxon>
        <taxon>Actinomycetes</taxon>
        <taxon>Catenulisporales</taxon>
        <taxon>Actinospicaceae</taxon>
        <taxon>Actinocrinis</taxon>
    </lineage>
</organism>
<evidence type="ECO:0000256" key="5">
    <source>
        <dbReference type="ARBA" id="ARBA00009320"/>
    </source>
</evidence>
<comment type="catalytic activity">
    <reaction evidence="11 17">
        <text>L-valine + 2-oxoglutarate = 3-methyl-2-oxobutanoate + L-glutamate</text>
        <dbReference type="Rhea" id="RHEA:24813"/>
        <dbReference type="ChEBI" id="CHEBI:11851"/>
        <dbReference type="ChEBI" id="CHEBI:16810"/>
        <dbReference type="ChEBI" id="CHEBI:29985"/>
        <dbReference type="ChEBI" id="CHEBI:57762"/>
        <dbReference type="EC" id="2.6.1.42"/>
    </reaction>
</comment>
<evidence type="ECO:0000256" key="17">
    <source>
        <dbReference type="RuleBase" id="RU004517"/>
    </source>
</evidence>
<sequence>MTTTIELKPTSEPLGQAQRAEILADPGFGRHFTDHMVMVKYTEGRGWHDAQLRPYGPIEVDPATAAVHYGQEIFEGLKAYRQQDGGIASFRPRANAARLNRSARRMGMPQLPEELFIGAIDALVKQDAAWVPDDPEKSLYLRPFMFATEIGLGVNRPAGEYLFMLIASPAGSYFSGGIKPVKVWLCEDFTRAAAGGTGEAKCAGNYAASFVAQAQAVAEGCDQVCWLDAVERSYVEEMGSNNVFFVYGSGDQARLLTPELSGSLLPGITRDSLLQAAADLGIPAAEGRITVEQWRADAASGAMSEAFGCGTAAVVTPIGSVKSKNDEFTVADGNPGPVTLRLREHLLGIQRGAVEDKHGWLHKIEA</sequence>
<dbReference type="InterPro" id="IPR036038">
    <property type="entry name" value="Aminotransferase-like"/>
</dbReference>
<dbReference type="GO" id="GO:0009099">
    <property type="term" value="P:L-valine biosynthetic process"/>
    <property type="evidence" value="ECO:0007669"/>
    <property type="project" value="UniProtKB-UniPathway"/>
</dbReference>
<evidence type="ECO:0000256" key="2">
    <source>
        <dbReference type="ARBA" id="ARBA00004824"/>
    </source>
</evidence>
<comment type="caution">
    <text evidence="18">The sequence shown here is derived from an EMBL/GenBank/DDBJ whole genome shotgun (WGS) entry which is preliminary data.</text>
</comment>
<dbReference type="UniPathway" id="UPA00048">
    <property type="reaction ID" value="UER00073"/>
</dbReference>
<comment type="similarity">
    <text evidence="5 15">Belongs to the class-IV pyridoxal-phosphate-dependent aminotransferase family.</text>
</comment>
<comment type="pathway">
    <text evidence="3">Amino-acid biosynthesis; L-valine biosynthesis; L-valine from pyruvate: step 4/4.</text>
</comment>
<evidence type="ECO:0000256" key="14">
    <source>
        <dbReference type="PIRSR" id="PIRSR006468-1"/>
    </source>
</evidence>
<keyword evidence="7 17" id="KW-0028">Amino-acid biosynthesis</keyword>
<dbReference type="PIRSF" id="PIRSF006468">
    <property type="entry name" value="BCAT1"/>
    <property type="match status" value="1"/>
</dbReference>
<dbReference type="GO" id="GO:0004084">
    <property type="term" value="F:branched-chain-amino-acid transaminase activity"/>
    <property type="evidence" value="ECO:0007669"/>
    <property type="project" value="UniProtKB-EC"/>
</dbReference>
<dbReference type="InterPro" id="IPR033939">
    <property type="entry name" value="BCAT_family"/>
</dbReference>
<dbReference type="PANTHER" id="PTHR11825">
    <property type="entry name" value="SUBGROUP IIII AMINOTRANSFERASE"/>
    <property type="match status" value="1"/>
</dbReference>
<keyword evidence="19" id="KW-1185">Reference proteome</keyword>
<evidence type="ECO:0000256" key="6">
    <source>
        <dbReference type="ARBA" id="ARBA00022576"/>
    </source>
</evidence>
<dbReference type="Gene3D" id="3.20.10.10">
    <property type="entry name" value="D-amino Acid Aminotransferase, subunit A, domain 2"/>
    <property type="match status" value="1"/>
</dbReference>
<keyword evidence="6 17" id="KW-0032">Aminotransferase</keyword>
<comment type="pathway">
    <text evidence="2">Amino-acid biosynthesis; L-isoleucine biosynthesis; L-isoleucine from 2-oxobutanoate: step 4/4.</text>
</comment>
<evidence type="ECO:0000313" key="18">
    <source>
        <dbReference type="EMBL" id="MBS2961787.1"/>
    </source>
</evidence>
<dbReference type="PANTHER" id="PTHR11825:SF44">
    <property type="entry name" value="BRANCHED-CHAIN-AMINO-ACID AMINOTRANSFERASE"/>
    <property type="match status" value="1"/>
</dbReference>
<dbReference type="InterPro" id="IPR018300">
    <property type="entry name" value="Aminotrans_IV_CS"/>
</dbReference>
<dbReference type="InterPro" id="IPR043131">
    <property type="entry name" value="BCAT-like_N"/>
</dbReference>
<feature type="modified residue" description="N6-(pyridoxal phosphate)lysine" evidence="14">
    <location>
        <position position="201"/>
    </location>
</feature>
<accession>A0A8J7WL85</accession>
<evidence type="ECO:0000256" key="16">
    <source>
        <dbReference type="RuleBase" id="RU004516"/>
    </source>
</evidence>
<dbReference type="UniPathway" id="UPA00047">
    <property type="reaction ID" value="UER00058"/>
</dbReference>
<comment type="catalytic activity">
    <reaction evidence="12 17">
        <text>L-isoleucine + 2-oxoglutarate = (S)-3-methyl-2-oxopentanoate + L-glutamate</text>
        <dbReference type="Rhea" id="RHEA:24801"/>
        <dbReference type="ChEBI" id="CHEBI:16810"/>
        <dbReference type="ChEBI" id="CHEBI:29985"/>
        <dbReference type="ChEBI" id="CHEBI:35146"/>
        <dbReference type="ChEBI" id="CHEBI:58045"/>
        <dbReference type="EC" id="2.6.1.42"/>
    </reaction>
</comment>
<dbReference type="InterPro" id="IPR005786">
    <property type="entry name" value="B_amino_transII"/>
</dbReference>
<dbReference type="NCBIfam" id="TIGR01123">
    <property type="entry name" value="ilvE_II"/>
    <property type="match status" value="1"/>
</dbReference>
<evidence type="ECO:0000256" key="3">
    <source>
        <dbReference type="ARBA" id="ARBA00004931"/>
    </source>
</evidence>
<evidence type="ECO:0000256" key="12">
    <source>
        <dbReference type="ARBA" id="ARBA00048798"/>
    </source>
</evidence>
<dbReference type="EC" id="2.6.1.42" evidence="17"/>
<dbReference type="Proteomes" id="UP000677913">
    <property type="component" value="Unassembled WGS sequence"/>
</dbReference>
<dbReference type="RefSeq" id="WP_211463793.1">
    <property type="nucleotide sequence ID" value="NZ_JAGSXH010000004.1"/>
</dbReference>
<reference evidence="18" key="1">
    <citation type="submission" date="2021-04" db="EMBL/GenBank/DDBJ databases">
        <title>Genome based classification of Actinospica acidithermotolerans sp. nov., an actinobacterium isolated from an Indonesian hot spring.</title>
        <authorList>
            <person name="Kusuma A.B."/>
            <person name="Putra K.E."/>
            <person name="Nafisah S."/>
            <person name="Loh J."/>
            <person name="Nouioui I."/>
            <person name="Goodfellow M."/>
        </authorList>
    </citation>
    <scope>NUCLEOTIDE SEQUENCE</scope>
    <source>
        <strain evidence="18">DSM 45618</strain>
    </source>
</reference>
<comment type="catalytic activity">
    <reaction evidence="13 17">
        <text>L-leucine + 2-oxoglutarate = 4-methyl-2-oxopentanoate + L-glutamate</text>
        <dbReference type="Rhea" id="RHEA:18321"/>
        <dbReference type="ChEBI" id="CHEBI:16810"/>
        <dbReference type="ChEBI" id="CHEBI:17865"/>
        <dbReference type="ChEBI" id="CHEBI:29985"/>
        <dbReference type="ChEBI" id="CHEBI:57427"/>
        <dbReference type="EC" id="2.6.1.42"/>
    </reaction>
</comment>
<dbReference type="UniPathway" id="UPA00049">
    <property type="reaction ID" value="UER00062"/>
</dbReference>
<keyword evidence="10 17" id="KW-0100">Branched-chain amino acid biosynthesis</keyword>
<proteinExistence type="inferred from homology"/>
<evidence type="ECO:0000256" key="4">
    <source>
        <dbReference type="ARBA" id="ARBA00005072"/>
    </source>
</evidence>
<dbReference type="PROSITE" id="PS00770">
    <property type="entry name" value="AA_TRANSFER_CLASS_4"/>
    <property type="match status" value="1"/>
</dbReference>
<protein>
    <recommendedName>
        <fullName evidence="17">Branched-chain-amino-acid aminotransferase</fullName>
        <ecNumber evidence="17">2.6.1.42</ecNumber>
    </recommendedName>
</protein>
<name>A0A8J7WL85_9ACTN</name>
<dbReference type="CDD" id="cd01557">
    <property type="entry name" value="BCAT_beta_family"/>
    <property type="match status" value="1"/>
</dbReference>
<evidence type="ECO:0000256" key="7">
    <source>
        <dbReference type="ARBA" id="ARBA00022605"/>
    </source>
</evidence>
<comment type="pathway">
    <text evidence="4">Amino-acid biosynthesis; L-leucine biosynthesis; L-leucine from 3-methyl-2-oxobutanoate: step 4/4.</text>
</comment>
<evidence type="ECO:0000256" key="1">
    <source>
        <dbReference type="ARBA" id="ARBA00001933"/>
    </source>
</evidence>
<evidence type="ECO:0000256" key="13">
    <source>
        <dbReference type="ARBA" id="ARBA00049229"/>
    </source>
</evidence>
<dbReference type="Gene3D" id="3.30.470.10">
    <property type="match status" value="1"/>
</dbReference>
<comment type="cofactor">
    <cofactor evidence="1 16">
        <name>pyridoxal 5'-phosphate</name>
        <dbReference type="ChEBI" id="CHEBI:597326"/>
    </cofactor>
</comment>
<dbReference type="SUPFAM" id="SSF56752">
    <property type="entry name" value="D-aminoacid aminotransferase-like PLP-dependent enzymes"/>
    <property type="match status" value="1"/>
</dbReference>
<dbReference type="GO" id="GO:0009097">
    <property type="term" value="P:isoleucine biosynthetic process"/>
    <property type="evidence" value="ECO:0007669"/>
    <property type="project" value="UniProtKB-UniPathway"/>
</dbReference>
<dbReference type="InterPro" id="IPR043132">
    <property type="entry name" value="BCAT-like_C"/>
</dbReference>
<evidence type="ECO:0000256" key="15">
    <source>
        <dbReference type="RuleBase" id="RU004106"/>
    </source>
</evidence>
<dbReference type="InterPro" id="IPR001544">
    <property type="entry name" value="Aminotrans_IV"/>
</dbReference>